<dbReference type="PANTHER" id="PTHR43280:SF28">
    <property type="entry name" value="HTH-TYPE TRANSCRIPTIONAL ACTIVATOR RHAS"/>
    <property type="match status" value="1"/>
</dbReference>
<name>A0A9J6RG32_9BACI</name>
<dbReference type="Proteomes" id="UP001084197">
    <property type="component" value="Unassembled WGS sequence"/>
</dbReference>
<keyword evidence="2" id="KW-0238">DNA-binding</keyword>
<evidence type="ECO:0000259" key="4">
    <source>
        <dbReference type="PROSITE" id="PS01124"/>
    </source>
</evidence>
<dbReference type="EMBL" id="JAPRAT010000044">
    <property type="protein sequence ID" value="MCZ0704568.1"/>
    <property type="molecule type" value="Genomic_DNA"/>
</dbReference>
<dbReference type="InterPro" id="IPR009057">
    <property type="entry name" value="Homeodomain-like_sf"/>
</dbReference>
<dbReference type="GO" id="GO:0003700">
    <property type="term" value="F:DNA-binding transcription factor activity"/>
    <property type="evidence" value="ECO:0007669"/>
    <property type="project" value="InterPro"/>
</dbReference>
<evidence type="ECO:0000256" key="3">
    <source>
        <dbReference type="ARBA" id="ARBA00023163"/>
    </source>
</evidence>
<evidence type="ECO:0000313" key="6">
    <source>
        <dbReference type="Proteomes" id="UP001084197"/>
    </source>
</evidence>
<comment type="caution">
    <text evidence="5">The sequence shown here is derived from an EMBL/GenBank/DDBJ whole genome shotgun (WGS) entry which is preliminary data.</text>
</comment>
<dbReference type="InterPro" id="IPR003313">
    <property type="entry name" value="AraC-bd"/>
</dbReference>
<evidence type="ECO:0000256" key="2">
    <source>
        <dbReference type="ARBA" id="ARBA00023125"/>
    </source>
</evidence>
<keyword evidence="1" id="KW-0805">Transcription regulation</keyword>
<accession>A0A9J6RG32</accession>
<dbReference type="PROSITE" id="PS01124">
    <property type="entry name" value="HTH_ARAC_FAMILY_2"/>
    <property type="match status" value="1"/>
</dbReference>
<organism evidence="5 6">
    <name type="scientific">Natronobacillus azotifigens</name>
    <dbReference type="NCBI Taxonomy" id="472978"/>
    <lineage>
        <taxon>Bacteria</taxon>
        <taxon>Bacillati</taxon>
        <taxon>Bacillota</taxon>
        <taxon>Bacilli</taxon>
        <taxon>Bacillales</taxon>
        <taxon>Bacillaceae</taxon>
        <taxon>Natronobacillus</taxon>
    </lineage>
</organism>
<dbReference type="Pfam" id="PF12833">
    <property type="entry name" value="HTH_18"/>
    <property type="match status" value="1"/>
</dbReference>
<dbReference type="AlphaFoldDB" id="A0A9J6RG32"/>
<keyword evidence="3" id="KW-0804">Transcription</keyword>
<dbReference type="GO" id="GO:0043565">
    <property type="term" value="F:sequence-specific DNA binding"/>
    <property type="evidence" value="ECO:0007669"/>
    <property type="project" value="InterPro"/>
</dbReference>
<dbReference type="Gene3D" id="2.60.120.280">
    <property type="entry name" value="Regulatory protein AraC"/>
    <property type="match status" value="1"/>
</dbReference>
<evidence type="ECO:0000256" key="1">
    <source>
        <dbReference type="ARBA" id="ARBA00023015"/>
    </source>
</evidence>
<evidence type="ECO:0000313" key="5">
    <source>
        <dbReference type="EMBL" id="MCZ0704568.1"/>
    </source>
</evidence>
<dbReference type="InterPro" id="IPR037923">
    <property type="entry name" value="HTH-like"/>
</dbReference>
<dbReference type="PANTHER" id="PTHR43280">
    <property type="entry name" value="ARAC-FAMILY TRANSCRIPTIONAL REGULATOR"/>
    <property type="match status" value="1"/>
</dbReference>
<proteinExistence type="predicted"/>
<dbReference type="PRINTS" id="PR00032">
    <property type="entry name" value="HTHARAC"/>
</dbReference>
<gene>
    <name evidence="5" type="ORF">OWO01_15260</name>
</gene>
<reference evidence="5" key="1">
    <citation type="submission" date="2022-11" db="EMBL/GenBank/DDBJ databases">
        <title>WGS of Natronobacillus azotifigens 24KS-1, an anaerobic diazotrophic haloalkaliphile from soda-rich habitats.</title>
        <authorList>
            <person name="Sorokin D.Y."/>
            <person name="Merkel A.Y."/>
        </authorList>
    </citation>
    <scope>NUCLEOTIDE SEQUENCE</scope>
    <source>
        <strain evidence="5">24KS-1</strain>
    </source>
</reference>
<dbReference type="RefSeq" id="WP_268781343.1">
    <property type="nucleotide sequence ID" value="NZ_JAPRAT010000044.1"/>
</dbReference>
<dbReference type="Pfam" id="PF02311">
    <property type="entry name" value="AraC_binding"/>
    <property type="match status" value="1"/>
</dbReference>
<dbReference type="SUPFAM" id="SSF46689">
    <property type="entry name" value="Homeodomain-like"/>
    <property type="match status" value="2"/>
</dbReference>
<dbReference type="Gene3D" id="1.10.10.60">
    <property type="entry name" value="Homeodomain-like"/>
    <property type="match status" value="2"/>
</dbReference>
<dbReference type="InterPro" id="IPR020449">
    <property type="entry name" value="Tscrpt_reg_AraC-type_HTH"/>
</dbReference>
<dbReference type="SMART" id="SM00342">
    <property type="entry name" value="HTH_ARAC"/>
    <property type="match status" value="1"/>
</dbReference>
<feature type="domain" description="HTH araC/xylS-type" evidence="4">
    <location>
        <begin position="179"/>
        <end position="277"/>
    </location>
</feature>
<dbReference type="SUPFAM" id="SSF51215">
    <property type="entry name" value="Regulatory protein AraC"/>
    <property type="match status" value="1"/>
</dbReference>
<keyword evidence="6" id="KW-1185">Reference proteome</keyword>
<protein>
    <submittedName>
        <fullName evidence="5">AraC family transcriptional regulator</fullName>
    </submittedName>
</protein>
<dbReference type="InterPro" id="IPR018060">
    <property type="entry name" value="HTH_AraC"/>
</dbReference>
<sequence length="289" mass="34020">MKNKSFGFDFNTAPFQAPSNILSVGHEKQTSTNYYWHGQKRPDQGCYVFQYTLAGSGQIKIGNHTYDLKENDAFWVKIPSDHSYYLPKKSDSWEFIYITVYGETVDQLFDTLVEKHGQRYQIDQTNSLIELLQMFLDQLRPDNELTVYQTSEMSYRFLMQLAQTLEYNNHDGFVTEPVLKVTDYLNQFYYKDIDIDSLTRISGLSPYHFIRTFKAHTGKTPIDYLTDKRVREATKRLVTTNLTIEEIAKAVGYQNGNYFTKVFKKQMRLTPSAYRKEKRALGERHWFIE</sequence>